<organism evidence="1 2">
    <name type="scientific">Actinocorallia longicatena</name>
    <dbReference type="NCBI Taxonomy" id="111803"/>
    <lineage>
        <taxon>Bacteria</taxon>
        <taxon>Bacillati</taxon>
        <taxon>Actinomycetota</taxon>
        <taxon>Actinomycetes</taxon>
        <taxon>Streptosporangiales</taxon>
        <taxon>Thermomonosporaceae</taxon>
        <taxon>Actinocorallia</taxon>
    </lineage>
</organism>
<protein>
    <submittedName>
        <fullName evidence="1">Histidine phosphatase family protein</fullName>
    </submittedName>
</protein>
<evidence type="ECO:0000313" key="2">
    <source>
        <dbReference type="Proteomes" id="UP001501237"/>
    </source>
</evidence>
<dbReference type="InterPro" id="IPR029033">
    <property type="entry name" value="His_PPase_superfam"/>
</dbReference>
<sequence>MSKRLAVLRHSKAVQVLGLADHERSLAERGRGDAAAMGGYLRSSGVVPDQVLCSTALRTRETLDGLALGDVPVAFERGIYIGDGYDLLTLIQITEDDVDTLLLVGHNPAVHELVLVLSGESVPEFPTSALAVIEMEDWSVSGGRLLDYRTPKTI</sequence>
<gene>
    <name evidence="1" type="ORF">GCM10010468_35080</name>
</gene>
<dbReference type="PANTHER" id="PTHR47623:SF1">
    <property type="entry name" value="OS09G0287300 PROTEIN"/>
    <property type="match status" value="1"/>
</dbReference>
<keyword evidence="2" id="KW-1185">Reference proteome</keyword>
<proteinExistence type="predicted"/>
<dbReference type="RefSeq" id="WP_344829249.1">
    <property type="nucleotide sequence ID" value="NZ_BAAAUV010000007.1"/>
</dbReference>
<dbReference type="Proteomes" id="UP001501237">
    <property type="component" value="Unassembled WGS sequence"/>
</dbReference>
<dbReference type="Gene3D" id="3.40.50.1240">
    <property type="entry name" value="Phosphoglycerate mutase-like"/>
    <property type="match status" value="1"/>
</dbReference>
<dbReference type="CDD" id="cd07040">
    <property type="entry name" value="HP"/>
    <property type="match status" value="1"/>
</dbReference>
<evidence type="ECO:0000313" key="1">
    <source>
        <dbReference type="EMBL" id="GAA3214360.1"/>
    </source>
</evidence>
<comment type="caution">
    <text evidence="1">The sequence shown here is derived from an EMBL/GenBank/DDBJ whole genome shotgun (WGS) entry which is preliminary data.</text>
</comment>
<name>A0ABP6QA49_9ACTN</name>
<dbReference type="PANTHER" id="PTHR47623">
    <property type="entry name" value="OS09G0287300 PROTEIN"/>
    <property type="match status" value="1"/>
</dbReference>
<accession>A0ABP6QA49</accession>
<dbReference type="EMBL" id="BAAAUV010000007">
    <property type="protein sequence ID" value="GAA3214360.1"/>
    <property type="molecule type" value="Genomic_DNA"/>
</dbReference>
<dbReference type="SUPFAM" id="SSF53254">
    <property type="entry name" value="Phosphoglycerate mutase-like"/>
    <property type="match status" value="1"/>
</dbReference>
<reference evidence="2" key="1">
    <citation type="journal article" date="2019" name="Int. J. Syst. Evol. Microbiol.">
        <title>The Global Catalogue of Microorganisms (GCM) 10K type strain sequencing project: providing services to taxonomists for standard genome sequencing and annotation.</title>
        <authorList>
            <consortium name="The Broad Institute Genomics Platform"/>
            <consortium name="The Broad Institute Genome Sequencing Center for Infectious Disease"/>
            <person name="Wu L."/>
            <person name="Ma J."/>
        </authorList>
    </citation>
    <scope>NUCLEOTIDE SEQUENCE [LARGE SCALE GENOMIC DNA]</scope>
    <source>
        <strain evidence="2">JCM 9377</strain>
    </source>
</reference>